<dbReference type="OrthoDB" id="3913595at2759"/>
<dbReference type="GO" id="GO:0070124">
    <property type="term" value="P:mitochondrial translational initiation"/>
    <property type="evidence" value="ECO:0007669"/>
    <property type="project" value="TreeGrafter"/>
</dbReference>
<proteinExistence type="predicted"/>
<reference evidence="2" key="1">
    <citation type="journal article" date="2020" name="Stud. Mycol.">
        <title>101 Dothideomycetes genomes: a test case for predicting lifestyles and emergence of pathogens.</title>
        <authorList>
            <person name="Haridas S."/>
            <person name="Albert R."/>
            <person name="Binder M."/>
            <person name="Bloem J."/>
            <person name="Labutti K."/>
            <person name="Salamov A."/>
            <person name="Andreopoulos B."/>
            <person name="Baker S."/>
            <person name="Barry K."/>
            <person name="Bills G."/>
            <person name="Bluhm B."/>
            <person name="Cannon C."/>
            <person name="Castanera R."/>
            <person name="Culley D."/>
            <person name="Daum C."/>
            <person name="Ezra D."/>
            <person name="Gonzalez J."/>
            <person name="Henrissat B."/>
            <person name="Kuo A."/>
            <person name="Liang C."/>
            <person name="Lipzen A."/>
            <person name="Lutzoni F."/>
            <person name="Magnuson J."/>
            <person name="Mondo S."/>
            <person name="Nolan M."/>
            <person name="Ohm R."/>
            <person name="Pangilinan J."/>
            <person name="Park H.-J."/>
            <person name="Ramirez L."/>
            <person name="Alfaro M."/>
            <person name="Sun H."/>
            <person name="Tritt A."/>
            <person name="Yoshinaga Y."/>
            <person name="Zwiers L.-H."/>
            <person name="Turgeon B."/>
            <person name="Goodwin S."/>
            <person name="Spatafora J."/>
            <person name="Crous P."/>
            <person name="Grigoriev I."/>
        </authorList>
    </citation>
    <scope>NUCLEOTIDE SEQUENCE</scope>
    <source>
        <strain evidence="2">CBS 122681</strain>
    </source>
</reference>
<name>A0A6A6SQ73_9PLEO</name>
<dbReference type="GO" id="GO:0003735">
    <property type="term" value="F:structural constituent of ribosome"/>
    <property type="evidence" value="ECO:0007669"/>
    <property type="project" value="TreeGrafter"/>
</dbReference>
<organism evidence="2 3">
    <name type="scientific">Lophiostoma macrostomum CBS 122681</name>
    <dbReference type="NCBI Taxonomy" id="1314788"/>
    <lineage>
        <taxon>Eukaryota</taxon>
        <taxon>Fungi</taxon>
        <taxon>Dikarya</taxon>
        <taxon>Ascomycota</taxon>
        <taxon>Pezizomycotina</taxon>
        <taxon>Dothideomycetes</taxon>
        <taxon>Pleosporomycetidae</taxon>
        <taxon>Pleosporales</taxon>
        <taxon>Lophiostomataceae</taxon>
        <taxon>Lophiostoma</taxon>
    </lineage>
</organism>
<evidence type="ECO:0000313" key="3">
    <source>
        <dbReference type="Proteomes" id="UP000799324"/>
    </source>
</evidence>
<dbReference type="AlphaFoldDB" id="A0A6A6SQ73"/>
<dbReference type="Proteomes" id="UP000799324">
    <property type="component" value="Unassembled WGS sequence"/>
</dbReference>
<dbReference type="GO" id="GO:0005763">
    <property type="term" value="C:mitochondrial small ribosomal subunit"/>
    <property type="evidence" value="ECO:0007669"/>
    <property type="project" value="TreeGrafter"/>
</dbReference>
<evidence type="ECO:0000256" key="1">
    <source>
        <dbReference type="SAM" id="MobiDB-lite"/>
    </source>
</evidence>
<accession>A0A6A6SQ73</accession>
<feature type="compositionally biased region" description="Basic and acidic residues" evidence="1">
    <location>
        <begin position="470"/>
        <end position="484"/>
    </location>
</feature>
<dbReference type="Pfam" id="PF11709">
    <property type="entry name" value="Mit_ribos_Mrp51"/>
    <property type="match status" value="1"/>
</dbReference>
<evidence type="ECO:0000313" key="2">
    <source>
        <dbReference type="EMBL" id="KAF2649121.1"/>
    </source>
</evidence>
<sequence length="523" mass="57314">MSLRRQSLSPTANLLRNSRLFSLPNPLPRPLVTEPYGSGSVKSSDSATLPYPTHQAIATTPSSLARGDWGLKRPLPSKSRLLQSSSPVVRVNQWDTIEHVTDFDSAADHVRTRQKFEELGIPMIKGLAVFGTTDMTSRPGKSAFEETADITAYTTEVGMDGAAMYLSALKEKVRSSVAGQGQETDTHVPPKVLEHAVRRTNQRWKHDGPWLPGMSARDFTSYLSKTLTSRHAEFNKYLIEYVKNQIYDSRRQAHKASNPPPLDDAEAKALEAELDKKWSIFTPSDIAAGIHNLRTQCAQDPLNSKLVQNLIVPFLRLPPIKLKATQYSADQTGEVGGYKFDDDTTPNSTHPSAGLSYLRTKAYLANHPILGPQAKDAPVEARVIQSSATARVSNSPYAALGVAGFVANDEVRKTGGFQRTGAHLSGVEKLDLDTHGGAKVSVQAPFAAVSPDGKVHIKLLRSYGEELRVKRGELEDRPPEREGAEQNAAEDLTFNNTGEGKTPQERDMLDMLTQANQENAKKS</sequence>
<gene>
    <name evidence="2" type="ORF">K491DRAFT_611452</name>
</gene>
<keyword evidence="3" id="KW-1185">Reference proteome</keyword>
<protein>
    <submittedName>
        <fullName evidence="2">Uncharacterized protein</fullName>
    </submittedName>
</protein>
<dbReference type="PANTHER" id="PTHR28058:SF1">
    <property type="entry name" value="SMALL RIBOSOMAL SUBUNIT PROTEIN BS1M"/>
    <property type="match status" value="1"/>
</dbReference>
<dbReference type="InterPro" id="IPR016712">
    <property type="entry name" value="Rbsml_bS1m-like"/>
</dbReference>
<dbReference type="EMBL" id="MU004506">
    <property type="protein sequence ID" value="KAF2649121.1"/>
    <property type="molecule type" value="Genomic_DNA"/>
</dbReference>
<feature type="region of interest" description="Disordered" evidence="1">
    <location>
        <begin position="470"/>
        <end position="504"/>
    </location>
</feature>
<dbReference type="PANTHER" id="PTHR28058">
    <property type="entry name" value="37S RIBOSOMAL PROTEIN MRP51, MITOCHONDRIAL"/>
    <property type="match status" value="1"/>
</dbReference>